<keyword evidence="2" id="KW-0695">RNA-directed DNA polymerase</keyword>
<protein>
    <submittedName>
        <fullName evidence="2">Reverse transcriptase domain-containing protein</fullName>
    </submittedName>
</protein>
<proteinExistence type="predicted"/>
<sequence>MSSQQKNKFFKDVKHYFWDDPYLFKICVDQVIRRCVAGQEAIDILKACHSGPTGGHYGANYTAKKVFDSGFYWPTIYRDAKTWSTRCDSLLAVKEKFHNVMKCHKIPSKFAKSLTCGASISWGRSRLHEGTSIYSWPSITCRNGLKRKRSPPMTPELFANFLNLSSPDSVPLVLS</sequence>
<keyword evidence="3" id="KW-1185">Reference proteome</keyword>
<dbReference type="Proteomes" id="UP001151760">
    <property type="component" value="Unassembled WGS sequence"/>
</dbReference>
<organism evidence="2 3">
    <name type="scientific">Tanacetum coccineum</name>
    <dbReference type="NCBI Taxonomy" id="301880"/>
    <lineage>
        <taxon>Eukaryota</taxon>
        <taxon>Viridiplantae</taxon>
        <taxon>Streptophyta</taxon>
        <taxon>Embryophyta</taxon>
        <taxon>Tracheophyta</taxon>
        <taxon>Spermatophyta</taxon>
        <taxon>Magnoliopsida</taxon>
        <taxon>eudicotyledons</taxon>
        <taxon>Gunneridae</taxon>
        <taxon>Pentapetalae</taxon>
        <taxon>asterids</taxon>
        <taxon>campanulids</taxon>
        <taxon>Asterales</taxon>
        <taxon>Asteraceae</taxon>
        <taxon>Asteroideae</taxon>
        <taxon>Anthemideae</taxon>
        <taxon>Anthemidinae</taxon>
        <taxon>Tanacetum</taxon>
    </lineage>
</organism>
<feature type="domain" description="Integrase zinc-binding" evidence="1">
    <location>
        <begin position="43"/>
        <end position="88"/>
    </location>
</feature>
<comment type="caution">
    <text evidence="2">The sequence shown here is derived from an EMBL/GenBank/DDBJ whole genome shotgun (WGS) entry which is preliminary data.</text>
</comment>
<dbReference type="Pfam" id="PF17921">
    <property type="entry name" value="Integrase_H2C2"/>
    <property type="match status" value="1"/>
</dbReference>
<reference evidence="2" key="1">
    <citation type="journal article" date="2022" name="Int. J. Mol. Sci.">
        <title>Draft Genome of Tanacetum Coccineum: Genomic Comparison of Closely Related Tanacetum-Family Plants.</title>
        <authorList>
            <person name="Yamashiro T."/>
            <person name="Shiraishi A."/>
            <person name="Nakayama K."/>
            <person name="Satake H."/>
        </authorList>
    </citation>
    <scope>NUCLEOTIDE SEQUENCE</scope>
</reference>
<dbReference type="Gene3D" id="1.10.340.70">
    <property type="match status" value="1"/>
</dbReference>
<evidence type="ECO:0000313" key="2">
    <source>
        <dbReference type="EMBL" id="GJT85968.1"/>
    </source>
</evidence>
<keyword evidence="2" id="KW-0808">Transferase</keyword>
<gene>
    <name evidence="2" type="ORF">Tco_1067685</name>
</gene>
<accession>A0ABQ5HDJ9</accession>
<dbReference type="InterPro" id="IPR041588">
    <property type="entry name" value="Integrase_H2C2"/>
</dbReference>
<name>A0ABQ5HDJ9_9ASTR</name>
<keyword evidence="2" id="KW-0548">Nucleotidyltransferase</keyword>
<evidence type="ECO:0000313" key="3">
    <source>
        <dbReference type="Proteomes" id="UP001151760"/>
    </source>
</evidence>
<reference evidence="2" key="2">
    <citation type="submission" date="2022-01" db="EMBL/GenBank/DDBJ databases">
        <authorList>
            <person name="Yamashiro T."/>
            <person name="Shiraishi A."/>
            <person name="Satake H."/>
            <person name="Nakayama K."/>
        </authorList>
    </citation>
    <scope>NUCLEOTIDE SEQUENCE</scope>
</reference>
<dbReference type="GO" id="GO:0003964">
    <property type="term" value="F:RNA-directed DNA polymerase activity"/>
    <property type="evidence" value="ECO:0007669"/>
    <property type="project" value="UniProtKB-KW"/>
</dbReference>
<evidence type="ECO:0000259" key="1">
    <source>
        <dbReference type="Pfam" id="PF17921"/>
    </source>
</evidence>
<dbReference type="EMBL" id="BQNB010019502">
    <property type="protein sequence ID" value="GJT85968.1"/>
    <property type="molecule type" value="Genomic_DNA"/>
</dbReference>